<dbReference type="OrthoDB" id="9801795at2"/>
<evidence type="ECO:0000256" key="1">
    <source>
        <dbReference type="ARBA" id="ARBA00009632"/>
    </source>
</evidence>
<gene>
    <name evidence="6" type="ORF">LY60_02455</name>
</gene>
<evidence type="ECO:0000259" key="4">
    <source>
        <dbReference type="Pfam" id="PF02550"/>
    </source>
</evidence>
<dbReference type="SUPFAM" id="SSF100950">
    <property type="entry name" value="NagB/RpiA/CoA transferase-like"/>
    <property type="match status" value="2"/>
</dbReference>
<reference evidence="6 7" key="1">
    <citation type="submission" date="2019-07" db="EMBL/GenBank/DDBJ databases">
        <title>Genomic Encyclopedia of Type Strains, Phase I: the one thousand microbial genomes (KMG-I) project.</title>
        <authorList>
            <person name="Kyrpides N."/>
        </authorList>
    </citation>
    <scope>NUCLEOTIDE SEQUENCE [LARGE SCALE GENOMIC DNA]</scope>
    <source>
        <strain evidence="6 7">DSM 13558</strain>
    </source>
</reference>
<dbReference type="InterPro" id="IPR046433">
    <property type="entry name" value="ActCoA_hydro"/>
</dbReference>
<feature type="binding site" evidence="3">
    <location>
        <begin position="262"/>
        <end position="266"/>
    </location>
    <ligand>
        <name>CoA</name>
        <dbReference type="ChEBI" id="CHEBI:57287"/>
    </ligand>
</feature>
<comment type="caution">
    <text evidence="6">The sequence shown here is derived from an EMBL/GenBank/DDBJ whole genome shotgun (WGS) entry which is preliminary data.</text>
</comment>
<comment type="similarity">
    <text evidence="1">Belongs to the acetyl-CoA hydrolase/transferase family.</text>
</comment>
<dbReference type="Pfam" id="PF02550">
    <property type="entry name" value="AcetylCoA_hydro"/>
    <property type="match status" value="1"/>
</dbReference>
<feature type="binding site" evidence="3">
    <location>
        <position position="381"/>
    </location>
    <ligand>
        <name>CoA</name>
        <dbReference type="ChEBI" id="CHEBI:57287"/>
    </ligand>
</feature>
<dbReference type="PANTHER" id="PTHR43609">
    <property type="entry name" value="ACETYL-COA HYDROLASE"/>
    <property type="match status" value="1"/>
</dbReference>
<dbReference type="GO" id="GO:0008775">
    <property type="term" value="F:acetate CoA-transferase activity"/>
    <property type="evidence" value="ECO:0007669"/>
    <property type="project" value="InterPro"/>
</dbReference>
<evidence type="ECO:0000313" key="6">
    <source>
        <dbReference type="EMBL" id="TWH79474.1"/>
    </source>
</evidence>
<dbReference type="InterPro" id="IPR026888">
    <property type="entry name" value="AcetylCoA_hyd_C"/>
</dbReference>
<keyword evidence="6" id="KW-0808">Transferase</keyword>
<dbReference type="PANTHER" id="PTHR43609:SF1">
    <property type="entry name" value="ACETYL-COA HYDROLASE"/>
    <property type="match status" value="1"/>
</dbReference>
<dbReference type="Gene3D" id="3.40.1080.10">
    <property type="entry name" value="Glutaconate Coenzyme A-transferase"/>
    <property type="match status" value="1"/>
</dbReference>
<proteinExistence type="inferred from homology"/>
<dbReference type="InterPro" id="IPR017821">
    <property type="entry name" value="Succinate_CoA_transferase"/>
</dbReference>
<dbReference type="Proteomes" id="UP000315343">
    <property type="component" value="Unassembled WGS sequence"/>
</dbReference>
<evidence type="ECO:0000313" key="7">
    <source>
        <dbReference type="Proteomes" id="UP000315343"/>
    </source>
</evidence>
<dbReference type="Pfam" id="PF13336">
    <property type="entry name" value="AcetylCoA_hyd_C"/>
    <property type="match status" value="1"/>
</dbReference>
<keyword evidence="7" id="KW-1185">Reference proteome</keyword>
<dbReference type="RefSeq" id="WP_145083967.1">
    <property type="nucleotide sequence ID" value="NZ_VLKH01000006.1"/>
</dbReference>
<protein>
    <submittedName>
        <fullName evidence="6">Succinyl-CoA:acetate CoA-transferase</fullName>
    </submittedName>
</protein>
<dbReference type="Gene3D" id="3.40.1080.20">
    <property type="entry name" value="Acetyl-CoA hydrolase/transferase C-terminal domain"/>
    <property type="match status" value="1"/>
</dbReference>
<dbReference type="GO" id="GO:0003986">
    <property type="term" value="F:acetyl-CoA hydrolase activity"/>
    <property type="evidence" value="ECO:0007669"/>
    <property type="project" value="TreeGrafter"/>
</dbReference>
<feature type="binding site" evidence="3">
    <location>
        <position position="357"/>
    </location>
    <ligand>
        <name>CoA</name>
        <dbReference type="ChEBI" id="CHEBI:57287"/>
    </ligand>
</feature>
<name>A0A562J934_9FIRM</name>
<dbReference type="InterPro" id="IPR003702">
    <property type="entry name" value="ActCoA_hydro_N"/>
</dbReference>
<dbReference type="GO" id="GO:0006083">
    <property type="term" value="P:acetate metabolic process"/>
    <property type="evidence" value="ECO:0007669"/>
    <property type="project" value="InterPro"/>
</dbReference>
<evidence type="ECO:0000256" key="2">
    <source>
        <dbReference type="PIRSR" id="PIRSR617821-1"/>
    </source>
</evidence>
<accession>A0A562J934</accession>
<dbReference type="EMBL" id="VLKH01000006">
    <property type="protein sequence ID" value="TWH79474.1"/>
    <property type="molecule type" value="Genomic_DNA"/>
</dbReference>
<feature type="active site" description="5-glutamyl coenzyme A thioester intermediate" evidence="2">
    <location>
        <position position="287"/>
    </location>
</feature>
<sequence>MERVRCKKLIDKIMSADEAAMFIKNNSIVGTSGFTPSGYPKALPAALARRVENGENIQIDLITGASVGPELDGILAQKGIIRRRYPYQTNPDIRNSINSGKIKYNDIHLSHSAQYLKYGFLGQIDTAIIEAVAITEDGGIVPSTSVGNSNVIVECANKVIVEINTWQPQELEGMHDIYSTSNPPLRKSIPIINVCDRIGTPYIPCNPDKIVAIVFSDITDKTNKVAEIDHNSKLMAENLISFLKAEVNKGRLPKDLLPLQSGVGSVANAVLGGLCSSEFSNLYFYSEVLQDSALDLMDCGKLVSASATSLTISPERLDDFYRNISNYKDKIILRPQEISNNPEIIRKLGVISINTAIEADIYGNVNSTHIMGSKIVNGIGGSGDFARNAYISVFTTQSIALNGRVSSIVPMVSHVDHTEHDVMVLVTENGVADLRGLSPKERAELIIENCAHEDYKKMLWDYYISAKNKTNNSQTPHILREALSWHERYLETGSMK</sequence>
<evidence type="ECO:0000259" key="5">
    <source>
        <dbReference type="Pfam" id="PF13336"/>
    </source>
</evidence>
<evidence type="ECO:0000256" key="3">
    <source>
        <dbReference type="PIRSR" id="PIRSR617821-2"/>
    </source>
</evidence>
<dbReference type="FunFam" id="3.40.1080.20:FF:000001">
    <property type="entry name" value="Acetyl-CoA hydrolase Ach1"/>
    <property type="match status" value="1"/>
</dbReference>
<feature type="domain" description="Acetyl-CoA hydrolase/transferase C-terminal" evidence="5">
    <location>
        <begin position="319"/>
        <end position="461"/>
    </location>
</feature>
<dbReference type="GO" id="GO:0006084">
    <property type="term" value="P:acetyl-CoA metabolic process"/>
    <property type="evidence" value="ECO:0007669"/>
    <property type="project" value="InterPro"/>
</dbReference>
<feature type="domain" description="Acetyl-CoA hydrolase/transferase N-terminal" evidence="4">
    <location>
        <begin position="9"/>
        <end position="214"/>
    </location>
</feature>
<organism evidence="6 7">
    <name type="scientific">Sedimentibacter saalensis</name>
    <dbReference type="NCBI Taxonomy" id="130788"/>
    <lineage>
        <taxon>Bacteria</taxon>
        <taxon>Bacillati</taxon>
        <taxon>Bacillota</taxon>
        <taxon>Tissierellia</taxon>
        <taxon>Sedimentibacter</taxon>
    </lineage>
</organism>
<dbReference type="InterPro" id="IPR038460">
    <property type="entry name" value="AcetylCoA_hyd_C_sf"/>
</dbReference>
<dbReference type="InterPro" id="IPR037171">
    <property type="entry name" value="NagB/RpiA_transferase-like"/>
</dbReference>
<dbReference type="AlphaFoldDB" id="A0A562J934"/>
<dbReference type="NCBIfam" id="TIGR03458">
    <property type="entry name" value="YgfH_subfam"/>
    <property type="match status" value="1"/>
</dbReference>
<dbReference type="Gene3D" id="3.30.750.70">
    <property type="entry name" value="4-hydroxybutyrate coenzyme like domains"/>
    <property type="match status" value="1"/>
</dbReference>
<feature type="binding site" evidence="3">
    <location>
        <position position="377"/>
    </location>
    <ligand>
        <name>CoA</name>
        <dbReference type="ChEBI" id="CHEBI:57287"/>
    </ligand>
</feature>